<gene>
    <name evidence="3" type="ORF">Sango_2329300</name>
</gene>
<dbReference type="AlphaFoldDB" id="A0AAE1WAV0"/>
<reference evidence="3" key="1">
    <citation type="submission" date="2020-06" db="EMBL/GenBank/DDBJ databases">
        <authorList>
            <person name="Li T."/>
            <person name="Hu X."/>
            <person name="Zhang T."/>
            <person name="Song X."/>
            <person name="Zhang H."/>
            <person name="Dai N."/>
            <person name="Sheng W."/>
            <person name="Hou X."/>
            <person name="Wei L."/>
        </authorList>
    </citation>
    <scope>NUCLEOTIDE SEQUENCE</scope>
    <source>
        <strain evidence="3">K16</strain>
        <tissue evidence="3">Leaf</tissue>
    </source>
</reference>
<organism evidence="3 4">
    <name type="scientific">Sesamum angolense</name>
    <dbReference type="NCBI Taxonomy" id="2727404"/>
    <lineage>
        <taxon>Eukaryota</taxon>
        <taxon>Viridiplantae</taxon>
        <taxon>Streptophyta</taxon>
        <taxon>Embryophyta</taxon>
        <taxon>Tracheophyta</taxon>
        <taxon>Spermatophyta</taxon>
        <taxon>Magnoliopsida</taxon>
        <taxon>eudicotyledons</taxon>
        <taxon>Gunneridae</taxon>
        <taxon>Pentapetalae</taxon>
        <taxon>asterids</taxon>
        <taxon>lamiids</taxon>
        <taxon>Lamiales</taxon>
        <taxon>Pedaliaceae</taxon>
        <taxon>Sesamum</taxon>
    </lineage>
</organism>
<dbReference type="Pfam" id="PF17216">
    <property type="entry name" value="Rrp44_CSD1"/>
    <property type="match status" value="1"/>
</dbReference>
<evidence type="ECO:0000313" key="4">
    <source>
        <dbReference type="Proteomes" id="UP001289374"/>
    </source>
</evidence>
<feature type="domain" description="CSD1" evidence="2">
    <location>
        <begin position="288"/>
        <end position="386"/>
    </location>
</feature>
<protein>
    <recommendedName>
        <fullName evidence="2">CSD1 domain-containing protein</fullName>
    </recommendedName>
</protein>
<comment type="caution">
    <text evidence="3">The sequence shown here is derived from an EMBL/GenBank/DDBJ whole genome shotgun (WGS) entry which is preliminary data.</text>
</comment>
<dbReference type="InterPro" id="IPR033771">
    <property type="entry name" value="Rrp44_CSD1"/>
</dbReference>
<sequence length="387" mass="44585">MSICSTANFVKTLGTSLPEGETHTGRNPRMLSFAYSSSAENIRPCHGQRIHDADSMDVDCERPIHLWDGVWVEYCQGYGMSNLNKKVFMKNRVENKIERPRLTGDQIFDWVANISPAVEMSLSLPCGYGSDHKWAKKSIFWDLPYCSMLMIRHNLNIIHIKKNVFDDIFNTVMDIKEKLKDNMNTRRDLKIICNHPELELDKGRPNVMTKAVYTMANEQKRRVCEWICGLKFPYGYVYNLACCVDMMKLRMHGMKSHDCHVFMQKLILVAFHEMLSNIVPKYEEGQSGLDGRLQNQGRRVVNESKWTETSVYWPEEVVPIIVVATDNQSYELRDPNGLQVVVDLSMASQYTAGTSQRQACENDNENEDEDEDSGEDDETDDDEYETT</sequence>
<evidence type="ECO:0000256" key="1">
    <source>
        <dbReference type="SAM" id="MobiDB-lite"/>
    </source>
</evidence>
<dbReference type="EMBL" id="JACGWL010000013">
    <property type="protein sequence ID" value="KAK4389923.1"/>
    <property type="molecule type" value="Genomic_DNA"/>
</dbReference>
<proteinExistence type="predicted"/>
<accession>A0AAE1WAV0</accession>
<reference evidence="3" key="2">
    <citation type="journal article" date="2024" name="Plant">
        <title>Genomic evolution and insights into agronomic trait innovations of Sesamum species.</title>
        <authorList>
            <person name="Miao H."/>
            <person name="Wang L."/>
            <person name="Qu L."/>
            <person name="Liu H."/>
            <person name="Sun Y."/>
            <person name="Le M."/>
            <person name="Wang Q."/>
            <person name="Wei S."/>
            <person name="Zheng Y."/>
            <person name="Lin W."/>
            <person name="Duan Y."/>
            <person name="Cao H."/>
            <person name="Xiong S."/>
            <person name="Wang X."/>
            <person name="Wei L."/>
            <person name="Li C."/>
            <person name="Ma Q."/>
            <person name="Ju M."/>
            <person name="Zhao R."/>
            <person name="Li G."/>
            <person name="Mu C."/>
            <person name="Tian Q."/>
            <person name="Mei H."/>
            <person name="Zhang T."/>
            <person name="Gao T."/>
            <person name="Zhang H."/>
        </authorList>
    </citation>
    <scope>NUCLEOTIDE SEQUENCE</scope>
    <source>
        <strain evidence="3">K16</strain>
    </source>
</reference>
<name>A0AAE1WAV0_9LAMI</name>
<keyword evidence="4" id="KW-1185">Reference proteome</keyword>
<dbReference type="Proteomes" id="UP001289374">
    <property type="component" value="Unassembled WGS sequence"/>
</dbReference>
<dbReference type="PANTHER" id="PTHR10775">
    <property type="entry name" value="OS08G0208400 PROTEIN"/>
    <property type="match status" value="1"/>
</dbReference>
<feature type="region of interest" description="Disordered" evidence="1">
    <location>
        <begin position="352"/>
        <end position="387"/>
    </location>
</feature>
<feature type="compositionally biased region" description="Acidic residues" evidence="1">
    <location>
        <begin position="362"/>
        <end position="387"/>
    </location>
</feature>
<evidence type="ECO:0000259" key="2">
    <source>
        <dbReference type="Pfam" id="PF17216"/>
    </source>
</evidence>
<evidence type="ECO:0000313" key="3">
    <source>
        <dbReference type="EMBL" id="KAK4389923.1"/>
    </source>
</evidence>
<dbReference type="PANTHER" id="PTHR10775:SF185">
    <property type="entry name" value="OS08G0208400 PROTEIN"/>
    <property type="match status" value="1"/>
</dbReference>